<evidence type="ECO:0000256" key="1">
    <source>
        <dbReference type="SAM" id="MobiDB-lite"/>
    </source>
</evidence>
<dbReference type="VEuPathDB" id="FungiDB:Z519_11171"/>
<gene>
    <name evidence="2" type="ORF">Z519_11171</name>
</gene>
<evidence type="ECO:0000313" key="2">
    <source>
        <dbReference type="EMBL" id="KIW88061.1"/>
    </source>
</evidence>
<feature type="compositionally biased region" description="Polar residues" evidence="1">
    <location>
        <begin position="47"/>
        <end position="56"/>
    </location>
</feature>
<protein>
    <recommendedName>
        <fullName evidence="4">Swi5-dependent recombination DNA repair protein 1</fullName>
    </recommendedName>
</protein>
<dbReference type="PANTHER" id="PTHR28527:SF1">
    <property type="entry name" value="SWI5-DEPENDENT RECOMBINATION DNA REPAIR PROTEIN 1"/>
    <property type="match status" value="1"/>
</dbReference>
<feature type="compositionally biased region" description="Basic residues" evidence="1">
    <location>
        <begin position="1"/>
        <end position="19"/>
    </location>
</feature>
<dbReference type="GO" id="GO:0006310">
    <property type="term" value="P:DNA recombination"/>
    <property type="evidence" value="ECO:0007669"/>
    <property type="project" value="TreeGrafter"/>
</dbReference>
<accession>A0A0D2ED87</accession>
<dbReference type="AlphaFoldDB" id="A0A0D2ED87"/>
<organism evidence="2 3">
    <name type="scientific">Cladophialophora bantiana (strain ATCC 10958 / CBS 173.52 / CDC B-1940 / NIH 8579)</name>
    <name type="common">Xylohypha bantiana</name>
    <dbReference type="NCBI Taxonomy" id="1442370"/>
    <lineage>
        <taxon>Eukaryota</taxon>
        <taxon>Fungi</taxon>
        <taxon>Dikarya</taxon>
        <taxon>Ascomycota</taxon>
        <taxon>Pezizomycotina</taxon>
        <taxon>Eurotiomycetes</taxon>
        <taxon>Chaetothyriomycetidae</taxon>
        <taxon>Chaetothyriales</taxon>
        <taxon>Herpotrichiellaceae</taxon>
        <taxon>Cladophialophora</taxon>
    </lineage>
</organism>
<evidence type="ECO:0008006" key="4">
    <source>
        <dbReference type="Google" id="ProtNLM"/>
    </source>
</evidence>
<reference evidence="2" key="1">
    <citation type="submission" date="2015-01" db="EMBL/GenBank/DDBJ databases">
        <title>The Genome Sequence of Cladophialophora bantiana CBS 173.52.</title>
        <authorList>
            <consortium name="The Broad Institute Genomics Platform"/>
            <person name="Cuomo C."/>
            <person name="de Hoog S."/>
            <person name="Gorbushina A."/>
            <person name="Stielow B."/>
            <person name="Teixiera M."/>
            <person name="Abouelleil A."/>
            <person name="Chapman S.B."/>
            <person name="Priest M."/>
            <person name="Young S.K."/>
            <person name="Wortman J."/>
            <person name="Nusbaum C."/>
            <person name="Birren B."/>
        </authorList>
    </citation>
    <scope>NUCLEOTIDE SEQUENCE [LARGE SCALE GENOMIC DNA]</scope>
    <source>
        <strain evidence="2">CBS 173.52</strain>
    </source>
</reference>
<sequence>MPLEKRRKLHQHCGFRNKPFRSPLRSANPQPQPSAEPAHIHLPAAGLSSSPHQSSPDIKPDIVRLSLPSASELRSSSRLTAADPESRDLQKQHTALSIRLSQLRQSLEIAEEALQIEGSKQDDELRTLIARWRTVAQDAAEELFAAAKERIDRMGGVAQWRRQLEEDSRLWKGEREREALIGRYAGNLKDDQSQRETEETDQTELMNYEEDAEPEENYFTMEMMLNQMNIDLQSIGFDKHQERWI</sequence>
<dbReference type="Gene3D" id="6.10.140.1020">
    <property type="match status" value="1"/>
</dbReference>
<feature type="region of interest" description="Disordered" evidence="1">
    <location>
        <begin position="1"/>
        <end position="60"/>
    </location>
</feature>
<dbReference type="Proteomes" id="UP000053789">
    <property type="component" value="Unassembled WGS sequence"/>
</dbReference>
<name>A0A0D2ED87_CLAB1</name>
<dbReference type="EMBL" id="KN847000">
    <property type="protein sequence ID" value="KIW88061.1"/>
    <property type="molecule type" value="Genomic_DNA"/>
</dbReference>
<proteinExistence type="predicted"/>
<evidence type="ECO:0000313" key="3">
    <source>
        <dbReference type="Proteomes" id="UP000053789"/>
    </source>
</evidence>
<dbReference type="PANTHER" id="PTHR28527">
    <property type="entry name" value="MATING-TYPE SWITCHING PROTEIN SWI2-RELATED"/>
    <property type="match status" value="1"/>
</dbReference>
<dbReference type="OrthoDB" id="27934at2759"/>
<dbReference type="GeneID" id="27704099"/>
<keyword evidence="3" id="KW-1185">Reference proteome</keyword>
<dbReference type="RefSeq" id="XP_016614730.1">
    <property type="nucleotide sequence ID" value="XM_016768884.1"/>
</dbReference>
<dbReference type="HOGENOM" id="CLU_045012_1_0_1"/>